<reference evidence="1" key="2">
    <citation type="submission" date="2020-10" db="EMBL/GenBank/DDBJ databases">
        <authorList>
            <consortium name="NCBI Pathogen Detection Project"/>
        </authorList>
    </citation>
    <scope>NUCLEOTIDE SEQUENCE</scope>
    <source>
        <strain evidence="1">CAVp300</strain>
    </source>
</reference>
<proteinExistence type="predicted"/>
<dbReference type="RefSeq" id="WP_139153710.1">
    <property type="nucleotide sequence ID" value="NZ_CABMNU010000005.1"/>
</dbReference>
<dbReference type="Proteomes" id="UP000867740">
    <property type="component" value="Unassembled WGS sequence"/>
</dbReference>
<dbReference type="EMBL" id="DACSUM010000021">
    <property type="protein sequence ID" value="HAT3582491.1"/>
    <property type="molecule type" value="Genomic_DNA"/>
</dbReference>
<sequence length="88" mass="9481">MRVNSRADSEPITRPLNAATIYHRACGEGRCREIRTRLLAVFERIVIEPGTLCCFTESGREAGDCALTYFPDGGVNALSGVQAVPVPG</sequence>
<name>A0A9P3WGV7_KLUIN</name>
<accession>A0A9P3WGV7</accession>
<evidence type="ECO:0000313" key="1">
    <source>
        <dbReference type="EMBL" id="HAT3582491.1"/>
    </source>
</evidence>
<reference evidence="1" key="1">
    <citation type="journal article" date="2018" name="Genome Biol.">
        <title>SKESA: strategic k-mer extension for scrupulous assemblies.</title>
        <authorList>
            <person name="Souvorov A."/>
            <person name="Agarwala R."/>
            <person name="Lipman D.J."/>
        </authorList>
    </citation>
    <scope>NUCLEOTIDE SEQUENCE</scope>
    <source>
        <strain evidence="1">CAVp300</strain>
    </source>
</reference>
<evidence type="ECO:0000313" key="2">
    <source>
        <dbReference type="Proteomes" id="UP000867740"/>
    </source>
</evidence>
<comment type="caution">
    <text evidence="1">The sequence shown here is derived from an EMBL/GenBank/DDBJ whole genome shotgun (WGS) entry which is preliminary data.</text>
</comment>
<dbReference type="AlphaFoldDB" id="A0A9P3WGV7"/>
<protein>
    <submittedName>
        <fullName evidence="1">Uncharacterized protein</fullName>
    </submittedName>
</protein>
<organism evidence="1 2">
    <name type="scientific">Kluyvera intermedia</name>
    <name type="common">Enterobacter intermedius</name>
    <dbReference type="NCBI Taxonomy" id="61648"/>
    <lineage>
        <taxon>Bacteria</taxon>
        <taxon>Pseudomonadati</taxon>
        <taxon>Pseudomonadota</taxon>
        <taxon>Gammaproteobacteria</taxon>
        <taxon>Enterobacterales</taxon>
        <taxon>Enterobacteriaceae</taxon>
        <taxon>Kluyvera</taxon>
    </lineage>
</organism>
<gene>
    <name evidence="1" type="ORF">I8531_002812</name>
</gene>